<dbReference type="Proteomes" id="UP001358586">
    <property type="component" value="Chromosome 7"/>
</dbReference>
<gene>
    <name evidence="2" type="ORF">PVK06_024335</name>
</gene>
<accession>A0ABR0PDK6</accession>
<dbReference type="EMBL" id="JARKNE010000007">
    <property type="protein sequence ID" value="KAK5819345.1"/>
    <property type="molecule type" value="Genomic_DNA"/>
</dbReference>
<evidence type="ECO:0000313" key="3">
    <source>
        <dbReference type="Proteomes" id="UP001358586"/>
    </source>
</evidence>
<evidence type="ECO:0000256" key="1">
    <source>
        <dbReference type="SAM" id="MobiDB-lite"/>
    </source>
</evidence>
<protein>
    <submittedName>
        <fullName evidence="2">Uncharacterized protein</fullName>
    </submittedName>
</protein>
<organism evidence="2 3">
    <name type="scientific">Gossypium arboreum</name>
    <name type="common">Tree cotton</name>
    <name type="synonym">Gossypium nanking</name>
    <dbReference type="NCBI Taxonomy" id="29729"/>
    <lineage>
        <taxon>Eukaryota</taxon>
        <taxon>Viridiplantae</taxon>
        <taxon>Streptophyta</taxon>
        <taxon>Embryophyta</taxon>
        <taxon>Tracheophyta</taxon>
        <taxon>Spermatophyta</taxon>
        <taxon>Magnoliopsida</taxon>
        <taxon>eudicotyledons</taxon>
        <taxon>Gunneridae</taxon>
        <taxon>Pentapetalae</taxon>
        <taxon>rosids</taxon>
        <taxon>malvids</taxon>
        <taxon>Malvales</taxon>
        <taxon>Malvaceae</taxon>
        <taxon>Malvoideae</taxon>
        <taxon>Gossypium</taxon>
    </lineage>
</organism>
<feature type="compositionally biased region" description="Basic and acidic residues" evidence="1">
    <location>
        <begin position="46"/>
        <end position="63"/>
    </location>
</feature>
<comment type="caution">
    <text evidence="2">The sequence shown here is derived from an EMBL/GenBank/DDBJ whole genome shotgun (WGS) entry which is preliminary data.</text>
</comment>
<name>A0ABR0PDK6_GOSAR</name>
<proteinExistence type="predicted"/>
<reference evidence="2 3" key="1">
    <citation type="submission" date="2023-03" db="EMBL/GenBank/DDBJ databases">
        <title>WGS of Gossypium arboreum.</title>
        <authorList>
            <person name="Yu D."/>
        </authorList>
    </citation>
    <scope>NUCLEOTIDE SEQUENCE [LARGE SCALE GENOMIC DNA]</scope>
    <source>
        <tissue evidence="2">Leaf</tissue>
    </source>
</reference>
<feature type="region of interest" description="Disordered" evidence="1">
    <location>
        <begin position="46"/>
        <end position="76"/>
    </location>
</feature>
<keyword evidence="3" id="KW-1185">Reference proteome</keyword>
<sequence length="147" mass="16488">MVRALDLQPLLEYIQWYCEIGKLFLFGGSSMVVPLHTTLIGQPLPDPHHVPELEPKTEPELHSGDSSYHPDLGGDDYFPGSSGHRYHSEFDIFNPLPPQYFALSGPYPLPYSTPPSLYPPSYFTPPDPYPSLYSTPPDSCLSMVFET</sequence>
<evidence type="ECO:0000313" key="2">
    <source>
        <dbReference type="EMBL" id="KAK5819345.1"/>
    </source>
</evidence>